<name>A0A243RRS2_9ACTN</name>
<protein>
    <recommendedName>
        <fullName evidence="5">RNA polymerase sigma-70 domain-containing protein</fullName>
    </recommendedName>
</protein>
<dbReference type="PROSITE" id="PS00716">
    <property type="entry name" value="SIGMA70_2"/>
    <property type="match status" value="1"/>
</dbReference>
<dbReference type="Pfam" id="PF04539">
    <property type="entry name" value="Sigma70_r3"/>
    <property type="match status" value="1"/>
</dbReference>
<evidence type="ECO:0000256" key="3">
    <source>
        <dbReference type="ARBA" id="ARBA00023125"/>
    </source>
</evidence>
<organism evidence="6 7">
    <name type="scientific">Streptosporangium minutum</name>
    <dbReference type="NCBI Taxonomy" id="569862"/>
    <lineage>
        <taxon>Bacteria</taxon>
        <taxon>Bacillati</taxon>
        <taxon>Actinomycetota</taxon>
        <taxon>Actinomycetes</taxon>
        <taxon>Streptosporangiales</taxon>
        <taxon>Streptosporangiaceae</taxon>
        <taxon>Streptosporangium</taxon>
    </lineage>
</organism>
<dbReference type="Proteomes" id="UP000194761">
    <property type="component" value="Unassembled WGS sequence"/>
</dbReference>
<accession>A0A243RRS2</accession>
<dbReference type="InterPro" id="IPR050239">
    <property type="entry name" value="Sigma-70_RNA_pol_init_factors"/>
</dbReference>
<proteinExistence type="predicted"/>
<keyword evidence="7" id="KW-1185">Reference proteome</keyword>
<keyword evidence="4" id="KW-0804">Transcription</keyword>
<keyword evidence="3" id="KW-0238">DNA-binding</keyword>
<dbReference type="InterPro" id="IPR007624">
    <property type="entry name" value="RNA_pol_sigma70_r3"/>
</dbReference>
<dbReference type="Pfam" id="PF04545">
    <property type="entry name" value="Sigma70_r4"/>
    <property type="match status" value="1"/>
</dbReference>
<sequence>MRACSNWPAALSASAASELHSETISYATWWIRQALTRALADQARTIRIPVHMVEVINKVARVQRQLLADLGREPTPEELAAEMDMTPHRLTEVQKYAREPISLHTPLGAENGNELGNLIEDSDALTPDDAVGSILLQDQLRQVLGSLSEREAGVMMLRYGLADGWPKTLDEIGGVYGVTRERIRQIEIKTMGKLRQPSRAQLLRGYLD</sequence>
<feature type="domain" description="RNA polymerase sigma-70" evidence="5">
    <location>
        <begin position="168"/>
        <end position="194"/>
    </location>
</feature>
<dbReference type="SUPFAM" id="SSF88946">
    <property type="entry name" value="Sigma2 domain of RNA polymerase sigma factors"/>
    <property type="match status" value="1"/>
</dbReference>
<dbReference type="InterPro" id="IPR014284">
    <property type="entry name" value="RNA_pol_sigma-70_dom"/>
</dbReference>
<keyword evidence="2" id="KW-0731">Sigma factor</keyword>
<dbReference type="InterPro" id="IPR007630">
    <property type="entry name" value="RNA_pol_sigma70_r4"/>
</dbReference>
<evidence type="ECO:0000313" key="6">
    <source>
        <dbReference type="EMBL" id="OUC97748.1"/>
    </source>
</evidence>
<dbReference type="InterPro" id="IPR013325">
    <property type="entry name" value="RNA_pol_sigma_r2"/>
</dbReference>
<dbReference type="CDD" id="cd06171">
    <property type="entry name" value="Sigma70_r4"/>
    <property type="match status" value="1"/>
</dbReference>
<reference evidence="6 7" key="1">
    <citation type="submission" date="2017-05" db="EMBL/GenBank/DDBJ databases">
        <title>Biotechnological potential of actinobacteria isolated from South African environments.</title>
        <authorList>
            <person name="Le Roes-Hill M."/>
            <person name="Prins A."/>
            <person name="Durrell K.A."/>
        </authorList>
    </citation>
    <scope>NUCLEOTIDE SEQUENCE [LARGE SCALE GENOMIC DNA]</scope>
    <source>
        <strain evidence="6">M26</strain>
    </source>
</reference>
<dbReference type="FunFam" id="1.10.10.10:FF:000002">
    <property type="entry name" value="RNA polymerase sigma factor SigA"/>
    <property type="match status" value="1"/>
</dbReference>
<dbReference type="Gene3D" id="1.10.601.10">
    <property type="entry name" value="RNA Polymerase Primary Sigma Factor"/>
    <property type="match status" value="1"/>
</dbReference>
<evidence type="ECO:0000313" key="7">
    <source>
        <dbReference type="Proteomes" id="UP000194761"/>
    </source>
</evidence>
<dbReference type="GO" id="GO:0016987">
    <property type="term" value="F:sigma factor activity"/>
    <property type="evidence" value="ECO:0007669"/>
    <property type="project" value="UniProtKB-KW"/>
</dbReference>
<gene>
    <name evidence="6" type="ORF">CA984_09900</name>
</gene>
<comment type="caution">
    <text evidence="6">The sequence shown here is derived from an EMBL/GenBank/DDBJ whole genome shotgun (WGS) entry which is preliminary data.</text>
</comment>
<evidence type="ECO:0000256" key="1">
    <source>
        <dbReference type="ARBA" id="ARBA00023015"/>
    </source>
</evidence>
<keyword evidence="1" id="KW-0805">Transcription regulation</keyword>
<dbReference type="EMBL" id="NGFP01000032">
    <property type="protein sequence ID" value="OUC97748.1"/>
    <property type="molecule type" value="Genomic_DNA"/>
</dbReference>
<dbReference type="NCBIfam" id="TIGR02937">
    <property type="entry name" value="sigma70-ECF"/>
    <property type="match status" value="1"/>
</dbReference>
<dbReference type="InterPro" id="IPR013324">
    <property type="entry name" value="RNA_pol_sigma_r3/r4-like"/>
</dbReference>
<evidence type="ECO:0000256" key="2">
    <source>
        <dbReference type="ARBA" id="ARBA00023082"/>
    </source>
</evidence>
<dbReference type="GO" id="GO:0003677">
    <property type="term" value="F:DNA binding"/>
    <property type="evidence" value="ECO:0007669"/>
    <property type="project" value="UniProtKB-KW"/>
</dbReference>
<dbReference type="PANTHER" id="PTHR30603">
    <property type="entry name" value="RNA POLYMERASE SIGMA FACTOR RPO"/>
    <property type="match status" value="1"/>
</dbReference>
<dbReference type="GO" id="GO:0006352">
    <property type="term" value="P:DNA-templated transcription initiation"/>
    <property type="evidence" value="ECO:0007669"/>
    <property type="project" value="InterPro"/>
</dbReference>
<dbReference type="InterPro" id="IPR036388">
    <property type="entry name" value="WH-like_DNA-bd_sf"/>
</dbReference>
<evidence type="ECO:0000256" key="4">
    <source>
        <dbReference type="ARBA" id="ARBA00023163"/>
    </source>
</evidence>
<dbReference type="SUPFAM" id="SSF88659">
    <property type="entry name" value="Sigma3 and sigma4 domains of RNA polymerase sigma factors"/>
    <property type="match status" value="2"/>
</dbReference>
<dbReference type="AlphaFoldDB" id="A0A243RRS2"/>
<dbReference type="PRINTS" id="PR00046">
    <property type="entry name" value="SIGMA70FCT"/>
</dbReference>
<dbReference type="Gene3D" id="1.10.10.10">
    <property type="entry name" value="Winged helix-like DNA-binding domain superfamily/Winged helix DNA-binding domain"/>
    <property type="match status" value="2"/>
</dbReference>
<dbReference type="PANTHER" id="PTHR30603:SF59">
    <property type="entry name" value="RNA POLYMERASE PRINCIPAL SIGMA FACTOR HRDA"/>
    <property type="match status" value="1"/>
</dbReference>
<evidence type="ECO:0000259" key="5">
    <source>
        <dbReference type="PROSITE" id="PS00716"/>
    </source>
</evidence>
<dbReference type="InterPro" id="IPR000943">
    <property type="entry name" value="RNA_pol_sigma70"/>
</dbReference>